<dbReference type="GO" id="GO:0005886">
    <property type="term" value="C:plasma membrane"/>
    <property type="evidence" value="ECO:0007669"/>
    <property type="project" value="InterPro"/>
</dbReference>
<organism evidence="9 10">
    <name type="scientific">Oryctes borbonicus</name>
    <dbReference type="NCBI Taxonomy" id="1629725"/>
    <lineage>
        <taxon>Eukaryota</taxon>
        <taxon>Metazoa</taxon>
        <taxon>Ecdysozoa</taxon>
        <taxon>Arthropoda</taxon>
        <taxon>Hexapoda</taxon>
        <taxon>Insecta</taxon>
        <taxon>Pterygota</taxon>
        <taxon>Neoptera</taxon>
        <taxon>Endopterygota</taxon>
        <taxon>Coleoptera</taxon>
        <taxon>Polyphaga</taxon>
        <taxon>Scarabaeiformia</taxon>
        <taxon>Scarabaeidae</taxon>
        <taxon>Dynastinae</taxon>
        <taxon>Oryctes</taxon>
    </lineage>
</organism>
<feature type="domain" description="Cadherin" evidence="8">
    <location>
        <begin position="6"/>
        <end position="63"/>
    </location>
</feature>
<dbReference type="InterPro" id="IPR002126">
    <property type="entry name" value="Cadherin-like_dom"/>
</dbReference>
<evidence type="ECO:0000313" key="10">
    <source>
        <dbReference type="Proteomes" id="UP000051574"/>
    </source>
</evidence>
<dbReference type="AlphaFoldDB" id="A0A0T6AXF9"/>
<dbReference type="Proteomes" id="UP000051574">
    <property type="component" value="Unassembled WGS sequence"/>
</dbReference>
<accession>A0A0T6AXF9</accession>
<evidence type="ECO:0000256" key="2">
    <source>
        <dbReference type="ARBA" id="ARBA00022692"/>
    </source>
</evidence>
<dbReference type="PROSITE" id="PS50268">
    <property type="entry name" value="CADHERIN_2"/>
    <property type="match status" value="2"/>
</dbReference>
<gene>
    <name evidence="9" type="ORF">AMK59_7829</name>
</gene>
<evidence type="ECO:0000256" key="5">
    <source>
        <dbReference type="ARBA" id="ARBA00022989"/>
    </source>
</evidence>
<dbReference type="Pfam" id="PF00028">
    <property type="entry name" value="Cadherin"/>
    <property type="match status" value="2"/>
</dbReference>
<dbReference type="SMART" id="SM00112">
    <property type="entry name" value="CA"/>
    <property type="match status" value="2"/>
</dbReference>
<keyword evidence="5" id="KW-1133">Transmembrane helix</keyword>
<feature type="domain" description="Cadherin" evidence="8">
    <location>
        <begin position="64"/>
        <end position="174"/>
    </location>
</feature>
<evidence type="ECO:0000256" key="1">
    <source>
        <dbReference type="ARBA" id="ARBA00004370"/>
    </source>
</evidence>
<feature type="non-terminal residue" evidence="9">
    <location>
        <position position="1"/>
    </location>
</feature>
<name>A0A0T6AXF9_9SCAR</name>
<reference evidence="9 10" key="1">
    <citation type="submission" date="2015-09" db="EMBL/GenBank/DDBJ databases">
        <title>Draft genome of the scarab beetle Oryctes borbonicus.</title>
        <authorList>
            <person name="Meyer J.M."/>
            <person name="Markov G.V."/>
            <person name="Baskaran P."/>
            <person name="Herrmann M."/>
            <person name="Sommer R.J."/>
            <person name="Roedelsperger C."/>
        </authorList>
    </citation>
    <scope>NUCLEOTIDE SEQUENCE [LARGE SCALE GENOMIC DNA]</scope>
    <source>
        <strain evidence="9">OB123</strain>
        <tissue evidence="9">Whole animal</tissue>
    </source>
</reference>
<keyword evidence="4 7" id="KW-0106">Calcium</keyword>
<keyword evidence="10" id="KW-1185">Reference proteome</keyword>
<evidence type="ECO:0000313" key="9">
    <source>
        <dbReference type="EMBL" id="KRT79745.1"/>
    </source>
</evidence>
<evidence type="ECO:0000256" key="4">
    <source>
        <dbReference type="ARBA" id="ARBA00022837"/>
    </source>
</evidence>
<evidence type="ECO:0000259" key="8">
    <source>
        <dbReference type="PROSITE" id="PS50268"/>
    </source>
</evidence>
<dbReference type="EMBL" id="LJIG01022594">
    <property type="protein sequence ID" value="KRT79745.1"/>
    <property type="molecule type" value="Genomic_DNA"/>
</dbReference>
<dbReference type="OrthoDB" id="6252479at2759"/>
<dbReference type="PANTHER" id="PTHR24026:SF51">
    <property type="entry name" value="PROTOCADHERIN-LIKE WING POLARITY PROTEIN STAN"/>
    <property type="match status" value="1"/>
</dbReference>
<sequence length="194" mass="21350">NTQSQFSIDTITGDVSLVKPLDYETLRNYRLVIRAQDGGSPARSNTTQLLINVKDVNDNPPRFYTTLFQESVTENVPSGYSIVKVQAYDADEGPNADIKYTIAPRIYGGGSTEDIPLTIDSHTGWIYTTKELDREETARYMFQVIATDHGAPPLSASATVIITIQDVNDNNPVFEPKIYETTISEDVPPGSSVA</sequence>
<keyword evidence="6" id="KW-0472">Membrane</keyword>
<evidence type="ECO:0000256" key="7">
    <source>
        <dbReference type="PROSITE-ProRule" id="PRU00043"/>
    </source>
</evidence>
<dbReference type="SUPFAM" id="SSF49313">
    <property type="entry name" value="Cadherin-like"/>
    <property type="match status" value="2"/>
</dbReference>
<dbReference type="InterPro" id="IPR015919">
    <property type="entry name" value="Cadherin-like_sf"/>
</dbReference>
<protein>
    <submittedName>
        <fullName evidence="9">Cadherin</fullName>
    </submittedName>
</protein>
<proteinExistence type="predicted"/>
<dbReference type="GO" id="GO:0005509">
    <property type="term" value="F:calcium ion binding"/>
    <property type="evidence" value="ECO:0007669"/>
    <property type="project" value="UniProtKB-UniRule"/>
</dbReference>
<keyword evidence="2" id="KW-0812">Transmembrane</keyword>
<dbReference type="Gene3D" id="2.60.40.60">
    <property type="entry name" value="Cadherins"/>
    <property type="match status" value="3"/>
</dbReference>
<evidence type="ECO:0000256" key="3">
    <source>
        <dbReference type="ARBA" id="ARBA00022737"/>
    </source>
</evidence>
<comment type="subcellular location">
    <subcellularLocation>
        <location evidence="1">Membrane</location>
    </subcellularLocation>
</comment>
<dbReference type="PROSITE" id="PS00232">
    <property type="entry name" value="CADHERIN_1"/>
    <property type="match status" value="2"/>
</dbReference>
<keyword evidence="3" id="KW-0677">Repeat</keyword>
<dbReference type="PANTHER" id="PTHR24026">
    <property type="entry name" value="FAT ATYPICAL CADHERIN-RELATED"/>
    <property type="match status" value="1"/>
</dbReference>
<dbReference type="FunFam" id="2.60.40.60:FF:000239">
    <property type="entry name" value="Starry night, isoform B"/>
    <property type="match status" value="1"/>
</dbReference>
<evidence type="ECO:0000256" key="6">
    <source>
        <dbReference type="ARBA" id="ARBA00023136"/>
    </source>
</evidence>
<dbReference type="InterPro" id="IPR020894">
    <property type="entry name" value="Cadherin_CS"/>
</dbReference>
<feature type="non-terminal residue" evidence="9">
    <location>
        <position position="194"/>
    </location>
</feature>
<dbReference type="CDD" id="cd11304">
    <property type="entry name" value="Cadherin_repeat"/>
    <property type="match status" value="2"/>
</dbReference>
<comment type="caution">
    <text evidence="9">The sequence shown here is derived from an EMBL/GenBank/DDBJ whole genome shotgun (WGS) entry which is preliminary data.</text>
</comment>
<dbReference type="PRINTS" id="PR00205">
    <property type="entry name" value="CADHERIN"/>
</dbReference>
<dbReference type="GO" id="GO:0007156">
    <property type="term" value="P:homophilic cell adhesion via plasma membrane adhesion molecules"/>
    <property type="evidence" value="ECO:0007669"/>
    <property type="project" value="InterPro"/>
</dbReference>